<keyword evidence="3" id="KW-1185">Reference proteome</keyword>
<dbReference type="InterPro" id="IPR037523">
    <property type="entry name" value="VOC_core"/>
</dbReference>
<evidence type="ECO:0000259" key="1">
    <source>
        <dbReference type="PROSITE" id="PS51819"/>
    </source>
</evidence>
<dbReference type="RefSeq" id="WP_109794127.1">
    <property type="nucleotide sequence ID" value="NZ_PHIG01000037.1"/>
</dbReference>
<dbReference type="InterPro" id="IPR029068">
    <property type="entry name" value="Glyas_Bleomycin-R_OHBP_Dase"/>
</dbReference>
<dbReference type="Pfam" id="PF00903">
    <property type="entry name" value="Glyoxalase"/>
    <property type="match status" value="1"/>
</dbReference>
<feature type="domain" description="VOC" evidence="1">
    <location>
        <begin position="8"/>
        <end position="133"/>
    </location>
</feature>
<dbReference type="PROSITE" id="PS51819">
    <property type="entry name" value="VOC"/>
    <property type="match status" value="1"/>
</dbReference>
<dbReference type="EMBL" id="PHIG01000037">
    <property type="protein sequence ID" value="PJK28985.1"/>
    <property type="molecule type" value="Genomic_DNA"/>
</dbReference>
<dbReference type="Gene3D" id="3.30.720.110">
    <property type="match status" value="1"/>
</dbReference>
<dbReference type="PANTHER" id="PTHR34109:SF1">
    <property type="entry name" value="VOC DOMAIN-CONTAINING PROTEIN"/>
    <property type="match status" value="1"/>
</dbReference>
<reference evidence="2 3" key="1">
    <citation type="submission" date="2017-11" db="EMBL/GenBank/DDBJ databases">
        <title>Draft genome sequence of Rhizobiales bacterium SY3-13.</title>
        <authorList>
            <person name="Sun C."/>
        </authorList>
    </citation>
    <scope>NUCLEOTIDE SEQUENCE [LARGE SCALE GENOMIC DNA]</scope>
    <source>
        <strain evidence="2 3">SY3-13</strain>
    </source>
</reference>
<dbReference type="PANTHER" id="PTHR34109">
    <property type="entry name" value="BNAUNNG04460D PROTEIN-RELATED"/>
    <property type="match status" value="1"/>
</dbReference>
<comment type="caution">
    <text evidence="2">The sequence shown here is derived from an EMBL/GenBank/DDBJ whole genome shotgun (WGS) entry which is preliminary data.</text>
</comment>
<accession>A0A2M9FZV7</accession>
<gene>
    <name evidence="2" type="ORF">CVT23_13760</name>
</gene>
<proteinExistence type="predicted"/>
<evidence type="ECO:0000313" key="3">
    <source>
        <dbReference type="Proteomes" id="UP000229498"/>
    </source>
</evidence>
<dbReference type="AlphaFoldDB" id="A0A2M9FZV7"/>
<organism evidence="2 3">
    <name type="scientific">Minwuia thermotolerans</name>
    <dbReference type="NCBI Taxonomy" id="2056226"/>
    <lineage>
        <taxon>Bacteria</taxon>
        <taxon>Pseudomonadati</taxon>
        <taxon>Pseudomonadota</taxon>
        <taxon>Alphaproteobacteria</taxon>
        <taxon>Minwuiales</taxon>
        <taxon>Minwuiaceae</taxon>
        <taxon>Minwuia</taxon>
    </lineage>
</organism>
<dbReference type="Gene3D" id="3.30.720.120">
    <property type="match status" value="1"/>
</dbReference>
<sequence length="144" mass="15972">MSADIEPPRIYATRRYRDTRSMIDWLEQAFGFQRHFIVDGEDGGVAHAQIAFGSAMMMMGDHRDDDFSKKVGAPGGDAGGQSVYIAVDDADALYERAKAAGAAIEREIADTPYGSREFGCRDPEGQLWNFGTYWPRAHEAPEHP</sequence>
<dbReference type="OrthoDB" id="9806868at2"/>
<dbReference type="Proteomes" id="UP000229498">
    <property type="component" value="Unassembled WGS sequence"/>
</dbReference>
<evidence type="ECO:0000313" key="2">
    <source>
        <dbReference type="EMBL" id="PJK28985.1"/>
    </source>
</evidence>
<dbReference type="SUPFAM" id="SSF54593">
    <property type="entry name" value="Glyoxalase/Bleomycin resistance protein/Dihydroxybiphenyl dioxygenase"/>
    <property type="match status" value="1"/>
</dbReference>
<protein>
    <submittedName>
        <fullName evidence="2">Glyoxalase</fullName>
    </submittedName>
</protein>
<name>A0A2M9FZV7_9PROT</name>
<dbReference type="InterPro" id="IPR004360">
    <property type="entry name" value="Glyas_Fos-R_dOase_dom"/>
</dbReference>